<proteinExistence type="predicted"/>
<evidence type="ECO:0000313" key="2">
    <source>
        <dbReference type="Proteomes" id="UP001597375"/>
    </source>
</evidence>
<dbReference type="Proteomes" id="UP001597375">
    <property type="component" value="Unassembled WGS sequence"/>
</dbReference>
<dbReference type="EMBL" id="JBHUIT010000034">
    <property type="protein sequence ID" value="MFD2257978.1"/>
    <property type="molecule type" value="Genomic_DNA"/>
</dbReference>
<comment type="caution">
    <text evidence="1">The sequence shown here is derived from an EMBL/GenBank/DDBJ whole genome shotgun (WGS) entry which is preliminary data.</text>
</comment>
<sequence>MPVSSKIISNALFRSLVEGPLLIGDLPEAGMFPYGDFVFPEEVPELNLQQKLGHLYEDALAEMITVCPAYELLERSLQIRRTAGATLGEMDFLLRGPQSRDGGALVHLELAIKFYLAVETVDGIELPGPDARDNYYKKLERMRTHQLILAGKYRELLPEIYREEPIATRQLVYGCLFDHVHAKQRAEPDFIHPRARRGLWLRYNECRDFFPEGTLFEVIPKQLWPVPGKLLAGIPLERWDRRAALERCVMLRVNKGEMPYFIAPEGYPEVGGRG</sequence>
<accession>A0ABW5DA93</accession>
<keyword evidence="2" id="KW-1185">Reference proteome</keyword>
<dbReference type="Pfam" id="PF08907">
    <property type="entry name" value="DUF1853"/>
    <property type="match status" value="1"/>
</dbReference>
<name>A0ABW5DA93_9BACT</name>
<reference evidence="2" key="1">
    <citation type="journal article" date="2019" name="Int. J. Syst. Evol. Microbiol.">
        <title>The Global Catalogue of Microorganisms (GCM) 10K type strain sequencing project: providing services to taxonomists for standard genome sequencing and annotation.</title>
        <authorList>
            <consortium name="The Broad Institute Genomics Platform"/>
            <consortium name="The Broad Institute Genome Sequencing Center for Infectious Disease"/>
            <person name="Wu L."/>
            <person name="Ma J."/>
        </authorList>
    </citation>
    <scope>NUCLEOTIDE SEQUENCE [LARGE SCALE GENOMIC DNA]</scope>
    <source>
        <strain evidence="2">CGMCC 4.7106</strain>
    </source>
</reference>
<dbReference type="InterPro" id="IPR015003">
    <property type="entry name" value="DUF1853"/>
</dbReference>
<gene>
    <name evidence="1" type="ORF">ACFSSA_14955</name>
</gene>
<organism evidence="1 2">
    <name type="scientific">Luteolibacter algae</name>
    <dbReference type="NCBI Taxonomy" id="454151"/>
    <lineage>
        <taxon>Bacteria</taxon>
        <taxon>Pseudomonadati</taxon>
        <taxon>Verrucomicrobiota</taxon>
        <taxon>Verrucomicrobiia</taxon>
        <taxon>Verrucomicrobiales</taxon>
        <taxon>Verrucomicrobiaceae</taxon>
        <taxon>Luteolibacter</taxon>
    </lineage>
</organism>
<evidence type="ECO:0000313" key="1">
    <source>
        <dbReference type="EMBL" id="MFD2257978.1"/>
    </source>
</evidence>
<protein>
    <submittedName>
        <fullName evidence="1">DUF1853 family protein</fullName>
    </submittedName>
</protein>